<reference evidence="1 2" key="1">
    <citation type="submission" date="2010-03" db="EMBL/GenBank/DDBJ databases">
        <title>Complete sequence of Sideroxydans lithotrophicus ES-1.</title>
        <authorList>
            <consortium name="US DOE Joint Genome Institute"/>
            <person name="Lucas S."/>
            <person name="Copeland A."/>
            <person name="Lapidus A."/>
            <person name="Cheng J.-F."/>
            <person name="Bruce D."/>
            <person name="Goodwin L."/>
            <person name="Pitluck S."/>
            <person name="Munk A.C."/>
            <person name="Detter J.C."/>
            <person name="Han C."/>
            <person name="Tapia R."/>
            <person name="Larimer F."/>
            <person name="Land M."/>
            <person name="Hauser L."/>
            <person name="Kyrpides N."/>
            <person name="Ivanova N."/>
            <person name="Emerson D."/>
            <person name="Woyke T."/>
        </authorList>
    </citation>
    <scope>NUCLEOTIDE SEQUENCE [LARGE SCALE GENOMIC DNA]</scope>
    <source>
        <strain evidence="1 2">ES-1</strain>
    </source>
</reference>
<sequence length="64" mass="7020">MPNIFALDVLHTDSRQVVIPMVLKNFARSLCYRLCFGLLCGSFSGHLPATNLVKIKCTLDGPIA</sequence>
<evidence type="ECO:0000313" key="1">
    <source>
        <dbReference type="EMBL" id="ADE10840.1"/>
    </source>
</evidence>
<dbReference type="AlphaFoldDB" id="D5CN04"/>
<dbReference type="HOGENOM" id="CLU_2865391_0_0_4"/>
<dbReference type="Proteomes" id="UP000001625">
    <property type="component" value="Chromosome"/>
</dbReference>
<dbReference type="EMBL" id="CP001965">
    <property type="protein sequence ID" value="ADE10840.1"/>
    <property type="molecule type" value="Genomic_DNA"/>
</dbReference>
<keyword evidence="2" id="KW-1185">Reference proteome</keyword>
<dbReference type="STRING" id="580332.Slit_0600"/>
<accession>D5CN04</accession>
<organism evidence="1 2">
    <name type="scientific">Sideroxydans lithotrophicus (strain ES-1)</name>
    <dbReference type="NCBI Taxonomy" id="580332"/>
    <lineage>
        <taxon>Bacteria</taxon>
        <taxon>Pseudomonadati</taxon>
        <taxon>Pseudomonadota</taxon>
        <taxon>Betaproteobacteria</taxon>
        <taxon>Nitrosomonadales</taxon>
        <taxon>Gallionellaceae</taxon>
        <taxon>Sideroxydans</taxon>
    </lineage>
</organism>
<evidence type="ECO:0000313" key="2">
    <source>
        <dbReference type="Proteomes" id="UP000001625"/>
    </source>
</evidence>
<gene>
    <name evidence="1" type="ordered locus">Slit_0600</name>
</gene>
<proteinExistence type="predicted"/>
<dbReference type="KEGG" id="slt:Slit_0600"/>
<name>D5CN04_SIDLE</name>
<protein>
    <submittedName>
        <fullName evidence="1">Uncharacterized protein</fullName>
    </submittedName>
</protein>